<keyword evidence="2" id="KW-0732">Signal</keyword>
<organism evidence="3 4">
    <name type="scientific">Cognaticolwellia beringensis</name>
    <dbReference type="NCBI Taxonomy" id="1967665"/>
    <lineage>
        <taxon>Bacteria</taxon>
        <taxon>Pseudomonadati</taxon>
        <taxon>Pseudomonadota</taxon>
        <taxon>Gammaproteobacteria</taxon>
        <taxon>Alteromonadales</taxon>
        <taxon>Colwelliaceae</taxon>
        <taxon>Cognaticolwellia</taxon>
    </lineage>
</organism>
<evidence type="ECO:0000313" key="4">
    <source>
        <dbReference type="Proteomes" id="UP000202259"/>
    </source>
</evidence>
<evidence type="ECO:0000256" key="1">
    <source>
        <dbReference type="SAM" id="MobiDB-lite"/>
    </source>
</evidence>
<feature type="signal peptide" evidence="2">
    <location>
        <begin position="1"/>
        <end position="25"/>
    </location>
</feature>
<dbReference type="Proteomes" id="UP000202259">
    <property type="component" value="Chromosome"/>
</dbReference>
<keyword evidence="4" id="KW-1185">Reference proteome</keyword>
<dbReference type="EMBL" id="CP020465">
    <property type="protein sequence ID" value="ASP47761.1"/>
    <property type="molecule type" value="Genomic_DNA"/>
</dbReference>
<sequence>MTKLNKIAQVLVLSGVSCWVSIAQASDIQISQNTSVNQQVKVSQQTSSADSSAQMSAQSDASVENDSLASSQEDNSEEGNNVDSAPSETEGVPSSDLINTDTSGMLKNNSEIIASLASNTGESVNATSEVAVTLAQSLNQVTSIGSGLLTLPESETAEASDGVTQNEDMAAENIALNQNAESATSFVNTSAVSNEVSGNFQKITAVDTTSNLSQSLNQATSADFLALPKSNAGEKSEEIASSEDMAIPENVTLNPTTDNVASFANTSQISQQISTNVQNITALDAAAQTSQALEQTVSASVTDAITSNAQMAITENVNGQVDSVVTEQINAELAAATTAEVANNLASDLDLGL</sequence>
<feature type="chain" id="PRO_5012578405" evidence="2">
    <location>
        <begin position="26"/>
        <end position="353"/>
    </location>
</feature>
<proteinExistence type="predicted"/>
<feature type="compositionally biased region" description="Polar residues" evidence="1">
    <location>
        <begin position="64"/>
        <end position="87"/>
    </location>
</feature>
<dbReference type="RefSeq" id="WP_081150706.1">
    <property type="nucleotide sequence ID" value="NZ_CP020465.1"/>
</dbReference>
<dbReference type="PROSITE" id="PS51257">
    <property type="entry name" value="PROKAR_LIPOPROTEIN"/>
    <property type="match status" value="1"/>
</dbReference>
<gene>
    <name evidence="3" type="ORF">B5D82_08350</name>
</gene>
<feature type="compositionally biased region" description="Low complexity" evidence="1">
    <location>
        <begin position="43"/>
        <end position="62"/>
    </location>
</feature>
<name>A0A222G7H2_9GAMM</name>
<protein>
    <submittedName>
        <fullName evidence="3">Uncharacterized protein</fullName>
    </submittedName>
</protein>
<dbReference type="KEGG" id="cber:B5D82_08350"/>
<dbReference type="AlphaFoldDB" id="A0A222G7H2"/>
<dbReference type="OrthoDB" id="6226988at2"/>
<evidence type="ECO:0000313" key="3">
    <source>
        <dbReference type="EMBL" id="ASP47761.1"/>
    </source>
</evidence>
<feature type="region of interest" description="Disordered" evidence="1">
    <location>
        <begin position="41"/>
        <end position="103"/>
    </location>
</feature>
<reference evidence="3 4" key="1">
    <citation type="submission" date="2017-08" db="EMBL/GenBank/DDBJ databases">
        <title>Complete genome of Colwellia sp. NB097-1, a psychrophile bacterium ioslated from Bering Sea.</title>
        <authorList>
            <person name="Chen X."/>
        </authorList>
    </citation>
    <scope>NUCLEOTIDE SEQUENCE [LARGE SCALE GENOMIC DNA]</scope>
    <source>
        <strain evidence="3 4">NB097-1</strain>
    </source>
</reference>
<evidence type="ECO:0000256" key="2">
    <source>
        <dbReference type="SAM" id="SignalP"/>
    </source>
</evidence>
<accession>A0A222G7H2</accession>